<keyword evidence="2" id="KW-1185">Reference proteome</keyword>
<reference evidence="1 2" key="1">
    <citation type="submission" date="2018-07" db="EMBL/GenBank/DDBJ databases">
        <title>Sequencing of PG07.</title>
        <authorList>
            <person name="Ding T."/>
        </authorList>
    </citation>
    <scope>NUCLEOTIDE SEQUENCE [LARGE SCALE GENOMIC DNA]</scope>
</reference>
<evidence type="ECO:0000313" key="1">
    <source>
        <dbReference type="EMBL" id="AXQ66778.1"/>
    </source>
</evidence>
<proteinExistence type="predicted"/>
<dbReference type="RefSeq" id="YP_009808600.1">
    <property type="nucleotide sequence ID" value="NC_048041.1"/>
</dbReference>
<dbReference type="EMBL" id="MH645904">
    <property type="protein sequence ID" value="AXQ66778.1"/>
    <property type="molecule type" value="Genomic_DNA"/>
</dbReference>
<organism evidence="1 2">
    <name type="scientific">Vibrio phage vB_VpS_PG07</name>
    <dbReference type="NCBI Taxonomy" id="2301664"/>
    <lineage>
        <taxon>Viruses</taxon>
        <taxon>Duplodnaviria</taxon>
        <taxon>Heunggongvirae</taxon>
        <taxon>Uroviricota</taxon>
        <taxon>Caudoviricetes</taxon>
        <taxon>Demerecviridae</taxon>
        <taxon>Pogseptimavirus</taxon>
        <taxon>Pogseptimavirus PG07</taxon>
    </lineage>
</organism>
<dbReference type="Proteomes" id="UP000263435">
    <property type="component" value="Segment"/>
</dbReference>
<name>A0A385E7Q9_9CAUD</name>
<sequence>MYTYNAIVDDPTHRWYGMLVKVEVTDLDSMVHKCIREGRQSYVDCKHLKKRSAVNNHVVGEPRCGILFNKGAIWLGGHYSPFNRRWCINLVPCITIWFTLRDGKAPQRAKF</sequence>
<dbReference type="GeneID" id="54999503"/>
<evidence type="ECO:0000313" key="2">
    <source>
        <dbReference type="Proteomes" id="UP000263435"/>
    </source>
</evidence>
<accession>A0A385E7Q9</accession>
<protein>
    <submittedName>
        <fullName evidence="1">Uncharacterized protein</fullName>
    </submittedName>
</protein>
<dbReference type="KEGG" id="vg:54999503"/>